<accession>A0A934TJ02</accession>
<gene>
    <name evidence="6" type="ORF">CCR87_01790</name>
</gene>
<dbReference type="Pfam" id="PF03109">
    <property type="entry name" value="ABC1"/>
    <property type="match status" value="1"/>
</dbReference>
<dbReference type="EMBL" id="NHSD01000097">
    <property type="protein sequence ID" value="MBK5926097.1"/>
    <property type="molecule type" value="Genomic_DNA"/>
</dbReference>
<dbReference type="InterPro" id="IPR004147">
    <property type="entry name" value="ABC1_dom"/>
</dbReference>
<keyword evidence="3" id="KW-0547">Nucleotide-binding</keyword>
<dbReference type="GO" id="GO:0006744">
    <property type="term" value="P:ubiquinone biosynthetic process"/>
    <property type="evidence" value="ECO:0007669"/>
    <property type="project" value="TreeGrafter"/>
</dbReference>
<dbReference type="PANTHER" id="PTHR43851">
    <property type="match status" value="1"/>
</dbReference>
<proteinExistence type="inferred from homology"/>
<feature type="domain" description="ABC1 atypical kinase-like" evidence="5">
    <location>
        <begin position="66"/>
        <end position="305"/>
    </location>
</feature>
<dbReference type="GO" id="GO:0016740">
    <property type="term" value="F:transferase activity"/>
    <property type="evidence" value="ECO:0007669"/>
    <property type="project" value="UniProtKB-KW"/>
</dbReference>
<comment type="similarity">
    <text evidence="1">Belongs to the protein kinase superfamily. ADCK protein kinase family.</text>
</comment>
<evidence type="ECO:0000259" key="5">
    <source>
        <dbReference type="Pfam" id="PF03109"/>
    </source>
</evidence>
<dbReference type="Proteomes" id="UP000706333">
    <property type="component" value="Unassembled WGS sequence"/>
</dbReference>
<dbReference type="InterPro" id="IPR011009">
    <property type="entry name" value="Kinase-like_dom_sf"/>
</dbReference>
<dbReference type="SUPFAM" id="SSF56112">
    <property type="entry name" value="Protein kinase-like (PK-like)"/>
    <property type="match status" value="1"/>
</dbReference>
<evidence type="ECO:0000256" key="4">
    <source>
        <dbReference type="ARBA" id="ARBA00022840"/>
    </source>
</evidence>
<comment type="caution">
    <text evidence="6">The sequence shown here is derived from an EMBL/GenBank/DDBJ whole genome shotgun (WGS) entry which is preliminary data.</text>
</comment>
<evidence type="ECO:0000256" key="3">
    <source>
        <dbReference type="ARBA" id="ARBA00022741"/>
    </source>
</evidence>
<dbReference type="CDD" id="cd13970">
    <property type="entry name" value="ABC1_ADCK3"/>
    <property type="match status" value="1"/>
</dbReference>
<dbReference type="PANTHER" id="PTHR43851:SF3">
    <property type="entry name" value="COENZYME Q8"/>
    <property type="match status" value="1"/>
</dbReference>
<dbReference type="InterPro" id="IPR034646">
    <property type="entry name" value="ADCK3_dom"/>
</dbReference>
<evidence type="ECO:0000256" key="2">
    <source>
        <dbReference type="ARBA" id="ARBA00022679"/>
    </source>
</evidence>
<evidence type="ECO:0000313" key="7">
    <source>
        <dbReference type="Proteomes" id="UP000706333"/>
    </source>
</evidence>
<keyword evidence="4" id="KW-0067">ATP-binding</keyword>
<organism evidence="6 7">
    <name type="scientific">Rhodobaculum claviforme</name>
    <dbReference type="NCBI Taxonomy" id="1549854"/>
    <lineage>
        <taxon>Bacteria</taxon>
        <taxon>Pseudomonadati</taxon>
        <taxon>Pseudomonadota</taxon>
        <taxon>Alphaproteobacteria</taxon>
        <taxon>Rhodobacterales</taxon>
        <taxon>Paracoccaceae</taxon>
        <taxon>Rhodobaculum</taxon>
    </lineage>
</organism>
<sequence>MAEGARQLARGQRPSLPALMLSPGNAVRLTDELARMRGAVMKLGQLMSMETGDLLPPEMAAAMSRLRAEAHPMPPRQLKATLAANWGRDWLRDFERFDVTPIAAASIGQVHRARTRDGRDLAIKIQYPGVRRSIDSDVDNVAALIRWSGVLPRGADPTPLLEEAKRQLHEEADYRREGACLARFGALLADAPGLQVPALHADLTTGDVLAMDHVAGGPVEGLITAPQAVRDSVATRLVGLALREMFEFGLMQTDPNFANYRHDAATDTVVLLDFGATREIPAAMAEGYRALLRAGMAGDARAVERAATDLGLIGPALPAAHLQELLTLAELAFAPLRQPGAVDVAGLGITERLRDAGMALAMEHGPGGHLPPAEVLFVQRKLGGLYLLAHRLRARVPGHALMTPWLAAGTSAAS</sequence>
<dbReference type="GO" id="GO:0005524">
    <property type="term" value="F:ATP binding"/>
    <property type="evidence" value="ECO:0007669"/>
    <property type="project" value="UniProtKB-KW"/>
</dbReference>
<evidence type="ECO:0000256" key="1">
    <source>
        <dbReference type="ARBA" id="ARBA00009670"/>
    </source>
</evidence>
<reference evidence="6" key="1">
    <citation type="submission" date="2017-05" db="EMBL/GenBank/DDBJ databases">
        <authorList>
            <person name="Imhoff J.F."/>
            <person name="Rahn T."/>
            <person name="Kuenzel S."/>
            <person name="Neulinger S.C."/>
        </authorList>
    </citation>
    <scope>NUCLEOTIDE SEQUENCE</scope>
    <source>
        <strain evidence="6">LMG 28126</strain>
    </source>
</reference>
<name>A0A934TJ02_9RHOB</name>
<evidence type="ECO:0000313" key="6">
    <source>
        <dbReference type="EMBL" id="MBK5926097.1"/>
    </source>
</evidence>
<dbReference type="InterPro" id="IPR051409">
    <property type="entry name" value="Atypical_kinase_ADCK"/>
</dbReference>
<reference evidence="6" key="2">
    <citation type="journal article" date="2020" name="Microorganisms">
        <title>Osmotic Adaptation and Compatible Solute Biosynthesis of Phototrophic Bacteria as Revealed from Genome Analyses.</title>
        <authorList>
            <person name="Imhoff J.F."/>
            <person name="Rahn T."/>
            <person name="Kunzel S."/>
            <person name="Keller A."/>
            <person name="Neulinger S.C."/>
        </authorList>
    </citation>
    <scope>NUCLEOTIDE SEQUENCE</scope>
    <source>
        <strain evidence="6">LMG 28126</strain>
    </source>
</reference>
<protein>
    <submittedName>
        <fullName evidence="6">Ubiquinol-cytochrome C reductase</fullName>
    </submittedName>
</protein>
<keyword evidence="7" id="KW-1185">Reference proteome</keyword>
<dbReference type="AlphaFoldDB" id="A0A934TJ02"/>
<keyword evidence="2" id="KW-0808">Transferase</keyword>